<evidence type="ECO:0000313" key="1">
    <source>
        <dbReference type="EMBL" id="QFY44666.1"/>
    </source>
</evidence>
<dbReference type="KEGG" id="mmob:F6R98_20225"/>
<organism evidence="1 2">
    <name type="scientific">Candidatus Methylospira mobilis</name>
    <dbReference type="NCBI Taxonomy" id="1808979"/>
    <lineage>
        <taxon>Bacteria</taxon>
        <taxon>Pseudomonadati</taxon>
        <taxon>Pseudomonadota</taxon>
        <taxon>Gammaproteobacteria</taxon>
        <taxon>Methylococcales</taxon>
        <taxon>Methylococcaceae</taxon>
        <taxon>Candidatus Methylospira</taxon>
    </lineage>
</organism>
<sequence length="470" mass="52420">MSESEPVNVLMLDRPYASIADRLLAGRALRKRVSRPVHAELVPAALRADPVAILESQARHRLQSLIPMRHARMAQSPLAFFRGAAAIMMEDLARTPVSGLYVQACGDMHLSNFGLFATTERRLVFGINDFDETLPGPWEWDVKRLAASIVVAAQDLNYTQALAIQAVKAMFGAYKSRMYEFAAMGYIELAQTHIDSESLLMPFSNAFKAALEQSITKARGRNNLQVLEKMTDLVDQSHRLIDRPPFIVHEDHTEEGDPILPLVNQALDGYMSSLPANRRMLLARYRLVDFARQVVGIGSVGMPCWIFYLEGSSERDPLFLQFKGAGLSVLAPYVKRSLFKNQGQRVVVGQHQLQGAPDMFLGHGRLERRSGKSDFYVRQLRDMKGGIRISTKHLNAKIFKDYCALCGWSLALGHAKSGDAAMISGYIGQSDTLQSAVLEFALRYADQNNADYRLFLSAIYSGRIPSTTVY</sequence>
<dbReference type="RefSeq" id="WP_153250628.1">
    <property type="nucleotide sequence ID" value="NZ_CP044205.1"/>
</dbReference>
<reference evidence="1 2" key="1">
    <citation type="submission" date="2019-09" db="EMBL/GenBank/DDBJ databases">
        <title>Ecophysiology of the spiral-shaped methanotroph Methylospira mobilis as revealed by the complete genome sequence.</title>
        <authorList>
            <person name="Oshkin I.Y."/>
            <person name="Dedysh S.N."/>
            <person name="Miroshnikov K."/>
            <person name="Danilova O.V."/>
            <person name="Hakobyan A."/>
            <person name="Liesack W."/>
        </authorList>
    </citation>
    <scope>NUCLEOTIDE SEQUENCE [LARGE SCALE GENOMIC DNA]</scope>
    <source>
        <strain evidence="1 2">Shm1</strain>
    </source>
</reference>
<accession>A0A5Q0BSL1</accession>
<keyword evidence="2" id="KW-1185">Reference proteome</keyword>
<dbReference type="Proteomes" id="UP000325755">
    <property type="component" value="Chromosome"/>
</dbReference>
<dbReference type="InterPro" id="IPR018721">
    <property type="entry name" value="DUF2252"/>
</dbReference>
<protein>
    <submittedName>
        <fullName evidence="1">DUF2252 domain-containing protein</fullName>
    </submittedName>
</protein>
<gene>
    <name evidence="1" type="ORF">F6R98_20225</name>
</gene>
<name>A0A5Q0BSL1_9GAMM</name>
<dbReference type="EMBL" id="CP044205">
    <property type="protein sequence ID" value="QFY44666.1"/>
    <property type="molecule type" value="Genomic_DNA"/>
</dbReference>
<proteinExistence type="predicted"/>
<dbReference type="PANTHER" id="PTHR39441:SF1">
    <property type="entry name" value="DUF2252 DOMAIN-CONTAINING PROTEIN"/>
    <property type="match status" value="1"/>
</dbReference>
<evidence type="ECO:0000313" key="2">
    <source>
        <dbReference type="Proteomes" id="UP000325755"/>
    </source>
</evidence>
<dbReference type="InParanoid" id="A0A5Q0BSL1"/>
<dbReference type="Pfam" id="PF10009">
    <property type="entry name" value="DUF2252"/>
    <property type="match status" value="1"/>
</dbReference>
<dbReference type="PANTHER" id="PTHR39441">
    <property type="entry name" value="DUF2252 DOMAIN-CONTAINING PROTEIN"/>
    <property type="match status" value="1"/>
</dbReference>
<dbReference type="OrthoDB" id="1491115at2"/>
<dbReference type="AlphaFoldDB" id="A0A5Q0BSL1"/>